<dbReference type="GO" id="GO:0008236">
    <property type="term" value="F:serine-type peptidase activity"/>
    <property type="evidence" value="ECO:0007669"/>
    <property type="project" value="InterPro"/>
</dbReference>
<keyword evidence="2" id="KW-0732">Signal</keyword>
<evidence type="ECO:0000313" key="5">
    <source>
        <dbReference type="Proteomes" id="UP000504693"/>
    </source>
</evidence>
<dbReference type="SMART" id="SM00245">
    <property type="entry name" value="TSPc"/>
    <property type="match status" value="1"/>
</dbReference>
<accession>A0A7D3XHA5</accession>
<feature type="chain" id="PRO_5028883329" evidence="2">
    <location>
        <begin position="19"/>
        <end position="365"/>
    </location>
</feature>
<feature type="region of interest" description="Disordered" evidence="1">
    <location>
        <begin position="110"/>
        <end position="135"/>
    </location>
</feature>
<keyword evidence="5" id="KW-1185">Reference proteome</keyword>
<dbReference type="PANTHER" id="PTHR11261:SF3">
    <property type="entry name" value="RETINOL-BINDING PROTEIN 3"/>
    <property type="match status" value="1"/>
</dbReference>
<reference evidence="4 5" key="1">
    <citation type="submission" date="2020-05" db="EMBL/GenBank/DDBJ databases">
        <title>Erythrobacter mangrovi sp. nov., isolated from rhizosphere soil of mangrove plant (Kandelia candel).</title>
        <authorList>
            <person name="Ye Y.H."/>
        </authorList>
    </citation>
    <scope>NUCLEOTIDE SEQUENCE [LARGE SCALE GENOMIC DNA]</scope>
    <source>
        <strain evidence="4 5">EB310</strain>
    </source>
</reference>
<feature type="domain" description="Tail specific protease" evidence="3">
    <location>
        <begin position="101"/>
        <end position="339"/>
    </location>
</feature>
<sequence length="365" mass="38400">MHRLVFLAVAAATPGVLAAQSAGSAAVTTEATVEPFDKAIALEAVGVLATKLEQNFVFPAVGKAYAAMLRENLALGKYSEFADVQAFADAVTRDLQAVQKDGHLKVHIVPPEERLGPGNENDAAASEPAGPPQSMNTISRSGWIADGVAYIRFESFFGTDETMDALRAFIAEHRGARSLVIDIRTHRGGGLDEMDLLFPHLFSKTTGLLAMDTRASVIENGGGLPPQETLRLVAAPEGIVRHEHVVTPANDGAFQNTKVYVLTAKRTASAAEHLALALKRAGRATLIGETTRGAGNFGGMEPLDASFTYAAFIPFGRTFDPDTGQGWDGIGIEPNIAVPADQALDEALRLAGVGLSGEAALAAMK</sequence>
<gene>
    <name evidence="4" type="ORF">HQR01_07280</name>
</gene>
<evidence type="ECO:0000256" key="1">
    <source>
        <dbReference type="SAM" id="MobiDB-lite"/>
    </source>
</evidence>
<dbReference type="Gene3D" id="3.90.226.10">
    <property type="entry name" value="2-enoyl-CoA Hydratase, Chain A, domain 1"/>
    <property type="match status" value="1"/>
</dbReference>
<dbReference type="Pfam" id="PF11918">
    <property type="entry name" value="Peptidase_S41_N"/>
    <property type="match status" value="1"/>
</dbReference>
<dbReference type="SUPFAM" id="SSF52096">
    <property type="entry name" value="ClpP/crotonase"/>
    <property type="match status" value="1"/>
</dbReference>
<evidence type="ECO:0000313" key="4">
    <source>
        <dbReference type="EMBL" id="QKG71193.1"/>
    </source>
</evidence>
<evidence type="ECO:0000256" key="2">
    <source>
        <dbReference type="SAM" id="SignalP"/>
    </source>
</evidence>
<dbReference type="RefSeq" id="WP_173213903.1">
    <property type="nucleotide sequence ID" value="NZ_CP053921.1"/>
</dbReference>
<dbReference type="Pfam" id="PF03572">
    <property type="entry name" value="Peptidase_S41"/>
    <property type="match status" value="1"/>
</dbReference>
<evidence type="ECO:0000259" key="3">
    <source>
        <dbReference type="SMART" id="SM00245"/>
    </source>
</evidence>
<dbReference type="InterPro" id="IPR029045">
    <property type="entry name" value="ClpP/crotonase-like_dom_sf"/>
</dbReference>
<dbReference type="GO" id="GO:0006508">
    <property type="term" value="P:proteolysis"/>
    <property type="evidence" value="ECO:0007669"/>
    <property type="project" value="InterPro"/>
</dbReference>
<dbReference type="AlphaFoldDB" id="A0A7D3XHA5"/>
<dbReference type="InterPro" id="IPR005151">
    <property type="entry name" value="Tail-specific_protease"/>
</dbReference>
<protein>
    <submittedName>
        <fullName evidence="4">S41 family peptidase</fullName>
    </submittedName>
</protein>
<organism evidence="4 5">
    <name type="scientific">Erythrobacter mangrovi</name>
    <dbReference type="NCBI Taxonomy" id="2739433"/>
    <lineage>
        <taxon>Bacteria</taxon>
        <taxon>Pseudomonadati</taxon>
        <taxon>Pseudomonadota</taxon>
        <taxon>Alphaproteobacteria</taxon>
        <taxon>Sphingomonadales</taxon>
        <taxon>Erythrobacteraceae</taxon>
        <taxon>Erythrobacter/Porphyrobacter group</taxon>
        <taxon>Erythrobacter</taxon>
    </lineage>
</organism>
<dbReference type="KEGG" id="emv:HQR01_07280"/>
<proteinExistence type="predicted"/>
<dbReference type="Proteomes" id="UP000504693">
    <property type="component" value="Chromosome"/>
</dbReference>
<dbReference type="Gene3D" id="3.30.750.44">
    <property type="match status" value="1"/>
</dbReference>
<dbReference type="CDD" id="cd07563">
    <property type="entry name" value="Peptidase_S41_IRBP"/>
    <property type="match status" value="1"/>
</dbReference>
<name>A0A7D3XHA5_9SPHN</name>
<dbReference type="EMBL" id="CP053921">
    <property type="protein sequence ID" value="QKG71193.1"/>
    <property type="molecule type" value="Genomic_DNA"/>
</dbReference>
<dbReference type="PANTHER" id="PTHR11261">
    <property type="entry name" value="INTERPHOTORECEPTOR RETINOID-BINDING PROTEIN"/>
    <property type="match status" value="1"/>
</dbReference>
<feature type="signal peptide" evidence="2">
    <location>
        <begin position="1"/>
        <end position="18"/>
    </location>
</feature>